<reference evidence="1 2" key="1">
    <citation type="journal article" date="2021" name="Microorganisms">
        <title>Acidisoma silvae sp. nov. and Acidisomacellulosilytica sp. nov., Two Acidophilic Bacteria Isolated from Decaying Wood, Hydrolyzing Cellulose and Producing Poly-3-hydroxybutyrate.</title>
        <authorList>
            <person name="Mieszkin S."/>
            <person name="Pouder E."/>
            <person name="Uroz S."/>
            <person name="Simon-Colin C."/>
            <person name="Alain K."/>
        </authorList>
    </citation>
    <scope>NUCLEOTIDE SEQUENCE [LARGE SCALE GENOMIC DNA]</scope>
    <source>
        <strain evidence="1 2">HW T5.17</strain>
    </source>
</reference>
<comment type="caution">
    <text evidence="1">The sequence shown here is derived from an EMBL/GenBank/DDBJ whole genome shotgun (WGS) entry which is preliminary data.</text>
</comment>
<dbReference type="EMBL" id="JAESVA010000001">
    <property type="protein sequence ID" value="MCB8879236.1"/>
    <property type="molecule type" value="Genomic_DNA"/>
</dbReference>
<evidence type="ECO:0000313" key="1">
    <source>
        <dbReference type="EMBL" id="MCB8879236.1"/>
    </source>
</evidence>
<dbReference type="RefSeq" id="WP_227305832.1">
    <property type="nucleotide sequence ID" value="NZ_JAESVA010000001.1"/>
</dbReference>
<protein>
    <submittedName>
        <fullName evidence="1">Uncharacterized protein</fullName>
    </submittedName>
</protein>
<gene>
    <name evidence="1" type="ORF">ACELLULO517_03235</name>
</gene>
<proteinExistence type="predicted"/>
<evidence type="ECO:0000313" key="2">
    <source>
        <dbReference type="Proteomes" id="UP000721844"/>
    </source>
</evidence>
<accession>A0A963YYL2</accession>
<sequence length="71" mass="7812">MRQADKLTTVAGNGKFALTLWAPAQHDSLSDAVFVAIDRVEASNLIRSLEEWIFQQSVIARHRDDGASASQ</sequence>
<name>A0A963YYL2_9PROT</name>
<dbReference type="AlphaFoldDB" id="A0A963YYL2"/>
<organism evidence="1 2">
    <name type="scientific">Acidisoma cellulosilyticum</name>
    <dbReference type="NCBI Taxonomy" id="2802395"/>
    <lineage>
        <taxon>Bacteria</taxon>
        <taxon>Pseudomonadati</taxon>
        <taxon>Pseudomonadota</taxon>
        <taxon>Alphaproteobacteria</taxon>
        <taxon>Acetobacterales</taxon>
        <taxon>Acidocellaceae</taxon>
        <taxon>Acidisoma</taxon>
    </lineage>
</organism>
<dbReference type="Proteomes" id="UP000721844">
    <property type="component" value="Unassembled WGS sequence"/>
</dbReference>
<keyword evidence="2" id="KW-1185">Reference proteome</keyword>